<proteinExistence type="predicted"/>
<gene>
    <name evidence="1" type="ORF">DFR47_104319</name>
</gene>
<accession>A0A366DY23</accession>
<evidence type="ECO:0000313" key="1">
    <source>
        <dbReference type="EMBL" id="RBO94957.1"/>
    </source>
</evidence>
<organism evidence="1 2">
    <name type="scientific">Pseudochrobactrum asaccharolyticum</name>
    <dbReference type="NCBI Taxonomy" id="354351"/>
    <lineage>
        <taxon>Bacteria</taxon>
        <taxon>Pseudomonadati</taxon>
        <taxon>Pseudomonadota</taxon>
        <taxon>Alphaproteobacteria</taxon>
        <taxon>Hyphomicrobiales</taxon>
        <taxon>Brucellaceae</taxon>
        <taxon>Pseudochrobactrum</taxon>
    </lineage>
</organism>
<sequence>MMNATYGGIDPPFCPIFQGESPTLTLLHAENFAVDSFRPVVA</sequence>
<dbReference type="AlphaFoldDB" id="A0A366DY23"/>
<evidence type="ECO:0000313" key="2">
    <source>
        <dbReference type="Proteomes" id="UP000252893"/>
    </source>
</evidence>
<reference evidence="1 2" key="1">
    <citation type="submission" date="2018-06" db="EMBL/GenBank/DDBJ databases">
        <title>Genomic Encyclopedia of Type Strains, Phase IV (KMG-IV): sequencing the most valuable type-strain genomes for metagenomic binning, comparative biology and taxonomic classification.</title>
        <authorList>
            <person name="Goeker M."/>
        </authorList>
    </citation>
    <scope>NUCLEOTIDE SEQUENCE [LARGE SCALE GENOMIC DNA]</scope>
    <source>
        <strain evidence="1 2">DSM 25619</strain>
    </source>
</reference>
<protein>
    <submittedName>
        <fullName evidence="1">Uncharacterized protein</fullName>
    </submittedName>
</protein>
<keyword evidence="2" id="KW-1185">Reference proteome</keyword>
<dbReference type="Proteomes" id="UP000252893">
    <property type="component" value="Unassembled WGS sequence"/>
</dbReference>
<dbReference type="EMBL" id="QNRH01000004">
    <property type="protein sequence ID" value="RBO94957.1"/>
    <property type="molecule type" value="Genomic_DNA"/>
</dbReference>
<name>A0A366DY23_9HYPH</name>
<comment type="caution">
    <text evidence="1">The sequence shown here is derived from an EMBL/GenBank/DDBJ whole genome shotgun (WGS) entry which is preliminary data.</text>
</comment>